<protein>
    <submittedName>
        <fullName evidence="1">Uncharacterized protein</fullName>
    </submittedName>
</protein>
<evidence type="ECO:0000313" key="2">
    <source>
        <dbReference type="Proteomes" id="UP001060215"/>
    </source>
</evidence>
<proteinExistence type="predicted"/>
<dbReference type="Proteomes" id="UP001060215">
    <property type="component" value="Chromosome 12"/>
</dbReference>
<reference evidence="1 2" key="1">
    <citation type="journal article" date="2022" name="Plant J.">
        <title>Chromosome-level genome of Camellia lanceoleosa provides a valuable resource for understanding genome evolution and self-incompatibility.</title>
        <authorList>
            <person name="Gong W."/>
            <person name="Xiao S."/>
            <person name="Wang L."/>
            <person name="Liao Z."/>
            <person name="Chang Y."/>
            <person name="Mo W."/>
            <person name="Hu G."/>
            <person name="Li W."/>
            <person name="Zhao G."/>
            <person name="Zhu H."/>
            <person name="Hu X."/>
            <person name="Ji K."/>
            <person name="Xiang X."/>
            <person name="Song Q."/>
            <person name="Yuan D."/>
            <person name="Jin S."/>
            <person name="Zhang L."/>
        </authorList>
    </citation>
    <scope>NUCLEOTIDE SEQUENCE [LARGE SCALE GENOMIC DNA]</scope>
    <source>
        <strain evidence="1">SQ_2022a</strain>
    </source>
</reference>
<name>A0ACC0FZ55_9ERIC</name>
<keyword evidence="2" id="KW-1185">Reference proteome</keyword>
<dbReference type="EMBL" id="CM045769">
    <property type="protein sequence ID" value="KAI7994092.1"/>
    <property type="molecule type" value="Genomic_DNA"/>
</dbReference>
<gene>
    <name evidence="1" type="ORF">LOK49_LG11G02392</name>
</gene>
<accession>A0ACC0FZ55</accession>
<evidence type="ECO:0000313" key="1">
    <source>
        <dbReference type="EMBL" id="KAI7994092.1"/>
    </source>
</evidence>
<sequence>MGSKSNNASLALFFLLNLLFFAFASAQCAPRPPPPPTPSPPPPRPPPPPTPTPSPSTGTCPIDALKLGVCVDLLPGLINVTIGRPPVNPCCSLIGGLVNLEAAVCLCTVLKLNVSSLHVSIPVALSLLLNNCGKTTPPGFRCP</sequence>
<organism evidence="1 2">
    <name type="scientific">Camellia lanceoleosa</name>
    <dbReference type="NCBI Taxonomy" id="1840588"/>
    <lineage>
        <taxon>Eukaryota</taxon>
        <taxon>Viridiplantae</taxon>
        <taxon>Streptophyta</taxon>
        <taxon>Embryophyta</taxon>
        <taxon>Tracheophyta</taxon>
        <taxon>Spermatophyta</taxon>
        <taxon>Magnoliopsida</taxon>
        <taxon>eudicotyledons</taxon>
        <taxon>Gunneridae</taxon>
        <taxon>Pentapetalae</taxon>
        <taxon>asterids</taxon>
        <taxon>Ericales</taxon>
        <taxon>Theaceae</taxon>
        <taxon>Camellia</taxon>
    </lineage>
</organism>
<comment type="caution">
    <text evidence="1">The sequence shown here is derived from an EMBL/GenBank/DDBJ whole genome shotgun (WGS) entry which is preliminary data.</text>
</comment>